<comment type="caution">
    <text evidence="1">The sequence shown here is derived from an EMBL/GenBank/DDBJ whole genome shotgun (WGS) entry which is preliminary data.</text>
</comment>
<evidence type="ECO:0000313" key="1">
    <source>
        <dbReference type="EMBL" id="MDR6786135.1"/>
    </source>
</evidence>
<keyword evidence="2" id="KW-1185">Reference proteome</keyword>
<reference evidence="1" key="1">
    <citation type="submission" date="2023-07" db="EMBL/GenBank/DDBJ databases">
        <title>Sorghum-associated microbial communities from plants grown in Nebraska, USA.</title>
        <authorList>
            <person name="Schachtman D."/>
        </authorList>
    </citation>
    <scope>NUCLEOTIDE SEQUENCE</scope>
    <source>
        <strain evidence="1">2697</strain>
    </source>
</reference>
<sequence>MKKQTEECGNFRIAPILDKDKFSIMNWRNQQIDILRQATILTEADQSSYFKNVVEKLFEVDYPSQLLFGFYENDILVGYGGLVHINWEDQHAEISFLTESKRSKTQEVFINDWSVYLGMIEKIAFHQLDMMKIFTYSYDVRPHLNKVLHVSGYTLEARLKKHVNINGEWQDVLIHSKFKDEVKV</sequence>
<name>A0ACC6L3Y8_9SPHI</name>
<proteinExistence type="predicted"/>
<protein>
    <submittedName>
        <fullName evidence="1">Uncharacterized protein</fullName>
    </submittedName>
</protein>
<dbReference type="Proteomes" id="UP001246858">
    <property type="component" value="Unassembled WGS sequence"/>
</dbReference>
<evidence type="ECO:0000313" key="2">
    <source>
        <dbReference type="Proteomes" id="UP001246858"/>
    </source>
</evidence>
<organism evidence="1 2">
    <name type="scientific">Pedobacter africanus</name>
    <dbReference type="NCBI Taxonomy" id="151894"/>
    <lineage>
        <taxon>Bacteria</taxon>
        <taxon>Pseudomonadati</taxon>
        <taxon>Bacteroidota</taxon>
        <taxon>Sphingobacteriia</taxon>
        <taxon>Sphingobacteriales</taxon>
        <taxon>Sphingobacteriaceae</taxon>
        <taxon>Pedobacter</taxon>
    </lineage>
</organism>
<accession>A0ACC6L3Y8</accession>
<dbReference type="EMBL" id="JAVDTF010000006">
    <property type="protein sequence ID" value="MDR6786135.1"/>
    <property type="molecule type" value="Genomic_DNA"/>
</dbReference>
<gene>
    <name evidence="1" type="ORF">J2X78_004728</name>
</gene>